<dbReference type="GO" id="GO:0006325">
    <property type="term" value="P:chromatin organization"/>
    <property type="evidence" value="ECO:0007669"/>
    <property type="project" value="TreeGrafter"/>
</dbReference>
<feature type="region of interest" description="Disordered" evidence="1">
    <location>
        <begin position="73"/>
        <end position="95"/>
    </location>
</feature>
<dbReference type="Proteomes" id="UP001465755">
    <property type="component" value="Unassembled WGS sequence"/>
</dbReference>
<dbReference type="AlphaFoldDB" id="A0AAW1PUJ5"/>
<accession>A0AAW1PUJ5</accession>
<evidence type="ECO:0000313" key="3">
    <source>
        <dbReference type="Proteomes" id="UP001465755"/>
    </source>
</evidence>
<keyword evidence="3" id="KW-1185">Reference proteome</keyword>
<dbReference type="PANTHER" id="PTHR28678:SF1">
    <property type="entry name" value="CODANIN-1"/>
    <property type="match status" value="1"/>
</dbReference>
<organism evidence="2 3">
    <name type="scientific">Symbiochloris irregularis</name>
    <dbReference type="NCBI Taxonomy" id="706552"/>
    <lineage>
        <taxon>Eukaryota</taxon>
        <taxon>Viridiplantae</taxon>
        <taxon>Chlorophyta</taxon>
        <taxon>core chlorophytes</taxon>
        <taxon>Trebouxiophyceae</taxon>
        <taxon>Trebouxiales</taxon>
        <taxon>Trebouxiaceae</taxon>
        <taxon>Symbiochloris</taxon>
    </lineage>
</organism>
<protein>
    <submittedName>
        <fullName evidence="2">Uncharacterized protein</fullName>
    </submittedName>
</protein>
<dbReference type="GO" id="GO:0005634">
    <property type="term" value="C:nucleus"/>
    <property type="evidence" value="ECO:0007669"/>
    <property type="project" value="TreeGrafter"/>
</dbReference>
<proteinExistence type="predicted"/>
<feature type="region of interest" description="Disordered" evidence="1">
    <location>
        <begin position="177"/>
        <end position="223"/>
    </location>
</feature>
<evidence type="ECO:0000313" key="2">
    <source>
        <dbReference type="EMBL" id="KAK9812045.1"/>
    </source>
</evidence>
<evidence type="ECO:0000256" key="1">
    <source>
        <dbReference type="SAM" id="MobiDB-lite"/>
    </source>
</evidence>
<gene>
    <name evidence="2" type="ORF">WJX73_000982</name>
</gene>
<sequence>MLNTPSSAAAYACLVLLSAGNLVAGLMGLGVLTHDGQTSRSQAEQQRLSNREACRDEWLALMRSTMHRSTDPFVSGSGQACASGPSPGTTNGGNLLPRTPNGHSAATGGQDEATFVALRMGAQALLQHLRPDNLSAFAELFTAAVLQAAATGEALLDESLSHLASKDVARFHQLNQRMQVDPKKPLTPTTPGSRHGKHPGNYASNGSGTPHARTPKGGNGSTQRAALAAKVAAEFPAELQGFVQFLEAADSFSVNVHLSRHMTGQLLRMVADCTADAGRGVVPPVDRIISMSTLALFLSYLSFVPAASLAAASVDKPGSDQAPAARSSFPLDLATVLTSSMQQKNGANAKDAAMLTAPALLWTLPWVVRCLWFCHWDAASAAAMKTIAGLLSDIHRCPALQPSNAFFCLGSLLLTCLLDGMRERQGAWLRSPSKAEASALAQVASLASAGKQSCWNDPRYIHLCCPSLRHAHAVLQSSAAASALPGPGLRKINPTAPLQPAVQVPACLLKAADGTTDTVQLQLQCRFLEMYSTSEDKVRLKDLLEYVTATITSAVGPSCMDLALKTAVDAALSQFDVAVRTALKNGSFPLDGSANDESADRMNQHKGVDAEALHLQLAPLKQQLIESATQEAWLKGHETTQQKLRHHATGALQALGNSKWPPAVIATAAAMAADSAMAPCAQRLISEIPGLVSAAIAKGATRTVNKAIKEQQQACKHVSTLHTQNEP</sequence>
<dbReference type="EMBL" id="JALJOQ010000009">
    <property type="protein sequence ID" value="KAK9812045.1"/>
    <property type="molecule type" value="Genomic_DNA"/>
</dbReference>
<name>A0AAW1PUJ5_9CHLO</name>
<dbReference type="InterPro" id="IPR040031">
    <property type="entry name" value="Codanin-1"/>
</dbReference>
<comment type="caution">
    <text evidence="2">The sequence shown here is derived from an EMBL/GenBank/DDBJ whole genome shotgun (WGS) entry which is preliminary data.</text>
</comment>
<dbReference type="PANTHER" id="PTHR28678">
    <property type="entry name" value="CODANIN-1"/>
    <property type="match status" value="1"/>
</dbReference>
<reference evidence="2 3" key="1">
    <citation type="journal article" date="2024" name="Nat. Commun.">
        <title>Phylogenomics reveals the evolutionary origins of lichenization in chlorophyte algae.</title>
        <authorList>
            <person name="Puginier C."/>
            <person name="Libourel C."/>
            <person name="Otte J."/>
            <person name="Skaloud P."/>
            <person name="Haon M."/>
            <person name="Grisel S."/>
            <person name="Petersen M."/>
            <person name="Berrin J.G."/>
            <person name="Delaux P.M."/>
            <person name="Dal Grande F."/>
            <person name="Keller J."/>
        </authorList>
    </citation>
    <scope>NUCLEOTIDE SEQUENCE [LARGE SCALE GENOMIC DNA]</scope>
    <source>
        <strain evidence="2 3">SAG 2036</strain>
    </source>
</reference>
<feature type="compositionally biased region" description="Polar residues" evidence="1">
    <location>
        <begin position="76"/>
        <end position="93"/>
    </location>
</feature>